<organism evidence="3 4">
    <name type="scientific">Roseibium alexandrii</name>
    <dbReference type="NCBI Taxonomy" id="388408"/>
    <lineage>
        <taxon>Bacteria</taxon>
        <taxon>Pseudomonadati</taxon>
        <taxon>Pseudomonadota</taxon>
        <taxon>Alphaproteobacteria</taxon>
        <taxon>Hyphomicrobiales</taxon>
        <taxon>Stappiaceae</taxon>
        <taxon>Roseibium</taxon>
    </lineage>
</organism>
<feature type="active site" evidence="2">
    <location>
        <position position="46"/>
    </location>
</feature>
<dbReference type="EMBL" id="CXWD01000005">
    <property type="protein sequence ID" value="CTQ68020.1"/>
    <property type="molecule type" value="Genomic_DNA"/>
</dbReference>
<dbReference type="SUPFAM" id="SSF54506">
    <property type="entry name" value="Diaminopimelate epimerase-like"/>
    <property type="match status" value="1"/>
</dbReference>
<dbReference type="PANTHER" id="PTHR13774">
    <property type="entry name" value="PHENAZINE BIOSYNTHESIS PROTEIN"/>
    <property type="match status" value="1"/>
</dbReference>
<gene>
    <name evidence="3" type="primary">phzF</name>
    <name evidence="3" type="ORF">LAX5112_01607</name>
</gene>
<dbReference type="Gene3D" id="3.10.310.10">
    <property type="entry name" value="Diaminopimelate Epimerase, Chain A, domain 1"/>
    <property type="match status" value="2"/>
</dbReference>
<accession>A0A0M7A189</accession>
<dbReference type="InterPro" id="IPR003719">
    <property type="entry name" value="Phenazine_PhzF-like"/>
</dbReference>
<keyword evidence="4" id="KW-1185">Reference proteome</keyword>
<sequence length="303" mass="32869">MSRRYAILDVFTNKALAGNPLAVVLDSEDLSDEQMQKIAGEFNLSETVFVFPPENPGHSASMRIFTPKCELPFAGHPTVGTAILIAVERFGDVTGEQDAVVVLKQEIGTVRCAVILRENATAFAEFDVPVLPEPAGPTQNIELIAAALNLEPSDIGFENHAPSRFKVGPAFHFIPVRDLNALAQAKPVPAMWKKGFGNDEHNDAYVYCRETRSHDSAFHARLFAPDMGIIEDPATGSAAAAFAGVIRHYDGLTAGTHHIRIEQGFEMGRPSLIDLEIDVENGDMHAVRIGGQATLIARGELFL</sequence>
<evidence type="ECO:0000256" key="1">
    <source>
        <dbReference type="ARBA" id="ARBA00008270"/>
    </source>
</evidence>
<dbReference type="GO" id="GO:0102943">
    <property type="term" value="F:trans-2,3-dihydro-3-hydroxy-anthranilate isomerase activity"/>
    <property type="evidence" value="ECO:0007669"/>
    <property type="project" value="UniProtKB-EC"/>
</dbReference>
<dbReference type="GO" id="GO:0005737">
    <property type="term" value="C:cytoplasm"/>
    <property type="evidence" value="ECO:0007669"/>
    <property type="project" value="TreeGrafter"/>
</dbReference>
<dbReference type="PANTHER" id="PTHR13774:SF32">
    <property type="entry name" value="ANTISENSE-ENHANCING SEQUENCE 1"/>
    <property type="match status" value="1"/>
</dbReference>
<dbReference type="Pfam" id="PF02567">
    <property type="entry name" value="PhzC-PhzF"/>
    <property type="match status" value="1"/>
</dbReference>
<evidence type="ECO:0000313" key="4">
    <source>
        <dbReference type="Proteomes" id="UP000053235"/>
    </source>
</evidence>
<reference evidence="4" key="1">
    <citation type="submission" date="2015-07" db="EMBL/GenBank/DDBJ databases">
        <authorList>
            <person name="Rodrigo-Torres Lidia"/>
            <person name="Arahal R.David."/>
        </authorList>
    </citation>
    <scope>NUCLEOTIDE SEQUENCE [LARGE SCALE GENOMIC DNA]</scope>
    <source>
        <strain evidence="4">CECT 5112</strain>
    </source>
</reference>
<dbReference type="RefSeq" id="WP_055671386.1">
    <property type="nucleotide sequence ID" value="NZ_CXWD01000005.1"/>
</dbReference>
<proteinExistence type="inferred from homology"/>
<evidence type="ECO:0000256" key="2">
    <source>
        <dbReference type="PIRSR" id="PIRSR016184-1"/>
    </source>
</evidence>
<comment type="similarity">
    <text evidence="1">Belongs to the PhzF family.</text>
</comment>
<dbReference type="OrthoDB" id="9788221at2"/>
<dbReference type="PIRSF" id="PIRSF016184">
    <property type="entry name" value="PhzC_PhzF"/>
    <property type="match status" value="1"/>
</dbReference>
<dbReference type="STRING" id="388408.LAX5112_01607"/>
<dbReference type="Proteomes" id="UP000053235">
    <property type="component" value="Unassembled WGS sequence"/>
</dbReference>
<protein>
    <submittedName>
        <fullName evidence="3">Trans-2,3-dihydro-3-hydroxyanthranilate isomerase</fullName>
        <ecNumber evidence="3">5.3.3.17</ecNumber>
    </submittedName>
</protein>
<dbReference type="NCBIfam" id="TIGR00654">
    <property type="entry name" value="PhzF_family"/>
    <property type="match status" value="1"/>
</dbReference>
<keyword evidence="3" id="KW-0413">Isomerase</keyword>
<evidence type="ECO:0000313" key="3">
    <source>
        <dbReference type="EMBL" id="CTQ68020.1"/>
    </source>
</evidence>
<dbReference type="AlphaFoldDB" id="A0A0M7A189"/>
<dbReference type="EC" id="5.3.3.17" evidence="3"/>
<name>A0A0M7A189_9HYPH</name>